<dbReference type="Gene3D" id="2.40.50.1020">
    <property type="entry name" value="LytTr DNA-binding domain"/>
    <property type="match status" value="1"/>
</dbReference>
<dbReference type="OrthoDB" id="9808614at2"/>
<dbReference type="RefSeq" id="WP_073105096.1">
    <property type="nucleotide sequence ID" value="NZ_FQZY01000009.1"/>
</dbReference>
<dbReference type="EMBL" id="FQZY01000009">
    <property type="protein sequence ID" value="SHJ47576.1"/>
    <property type="molecule type" value="Genomic_DNA"/>
</dbReference>
<dbReference type="Proteomes" id="UP000184301">
    <property type="component" value="Unassembled WGS sequence"/>
</dbReference>
<organism evidence="3 4">
    <name type="scientific">Hespellia stercorisuis DSM 15480</name>
    <dbReference type="NCBI Taxonomy" id="1121950"/>
    <lineage>
        <taxon>Bacteria</taxon>
        <taxon>Bacillati</taxon>
        <taxon>Bacillota</taxon>
        <taxon>Clostridia</taxon>
        <taxon>Lachnospirales</taxon>
        <taxon>Lachnospiraceae</taxon>
        <taxon>Hespellia</taxon>
    </lineage>
</organism>
<name>A0A1M6JLM4_9FIRM</name>
<evidence type="ECO:0000313" key="4">
    <source>
        <dbReference type="Proteomes" id="UP000184301"/>
    </source>
</evidence>
<accession>A0A1M6JLM4</accession>
<gene>
    <name evidence="3" type="ORF">SAMN02745243_00690</name>
</gene>
<evidence type="ECO:0000259" key="2">
    <source>
        <dbReference type="PROSITE" id="PS50930"/>
    </source>
</evidence>
<dbReference type="AlphaFoldDB" id="A0A1M6JLM4"/>
<dbReference type="InterPro" id="IPR046947">
    <property type="entry name" value="LytR-like"/>
</dbReference>
<dbReference type="PANTHER" id="PTHR37299:SF4">
    <property type="entry name" value="TRANSCRIPTIONAL REGULATOR"/>
    <property type="match status" value="1"/>
</dbReference>
<evidence type="ECO:0000313" key="3">
    <source>
        <dbReference type="EMBL" id="SHJ47576.1"/>
    </source>
</evidence>
<evidence type="ECO:0000256" key="1">
    <source>
        <dbReference type="SAM" id="Coils"/>
    </source>
</evidence>
<sequence>MKIRIEIDQTIAEEEIVIRCRELSEELQRIQRAIIEETEKGASFVFYKNEKEYYLPLDEILFFETEGNIMWAHTAGDLYKVRYKLYELEELLPSTFIRISKSTIVNVGHIYSIERGLSSVSTVQFQGTHKQVYVSRHYYKLLRDRMEEKRLRL</sequence>
<proteinExistence type="predicted"/>
<dbReference type="GO" id="GO:0003677">
    <property type="term" value="F:DNA binding"/>
    <property type="evidence" value="ECO:0007669"/>
    <property type="project" value="InterPro"/>
</dbReference>
<dbReference type="SMART" id="SM00850">
    <property type="entry name" value="LytTR"/>
    <property type="match status" value="1"/>
</dbReference>
<dbReference type="GO" id="GO:0000156">
    <property type="term" value="F:phosphorelay response regulator activity"/>
    <property type="evidence" value="ECO:0007669"/>
    <property type="project" value="InterPro"/>
</dbReference>
<reference evidence="3 4" key="1">
    <citation type="submission" date="2016-11" db="EMBL/GenBank/DDBJ databases">
        <authorList>
            <person name="Jaros S."/>
            <person name="Januszkiewicz K."/>
            <person name="Wedrychowicz H."/>
        </authorList>
    </citation>
    <scope>NUCLEOTIDE SEQUENCE [LARGE SCALE GENOMIC DNA]</scope>
    <source>
        <strain evidence="3 4">DSM 15480</strain>
    </source>
</reference>
<keyword evidence="1" id="KW-0175">Coiled coil</keyword>
<protein>
    <submittedName>
        <fullName evidence="3">Transcriptional regulator, LytTR family</fullName>
    </submittedName>
</protein>
<feature type="domain" description="HTH LytTR-type" evidence="2">
    <location>
        <begin position="44"/>
        <end position="148"/>
    </location>
</feature>
<dbReference type="PANTHER" id="PTHR37299">
    <property type="entry name" value="TRANSCRIPTIONAL REGULATOR-RELATED"/>
    <property type="match status" value="1"/>
</dbReference>
<keyword evidence="4" id="KW-1185">Reference proteome</keyword>
<dbReference type="PROSITE" id="PS50930">
    <property type="entry name" value="HTH_LYTTR"/>
    <property type="match status" value="1"/>
</dbReference>
<feature type="coiled-coil region" evidence="1">
    <location>
        <begin position="13"/>
        <end position="40"/>
    </location>
</feature>
<dbReference type="STRING" id="1121950.SAMN02745243_00690"/>
<dbReference type="Pfam" id="PF04397">
    <property type="entry name" value="LytTR"/>
    <property type="match status" value="1"/>
</dbReference>
<dbReference type="InterPro" id="IPR007492">
    <property type="entry name" value="LytTR_DNA-bd_dom"/>
</dbReference>